<evidence type="ECO:0000313" key="2">
    <source>
        <dbReference type="EMBL" id="CAG6590209.1"/>
    </source>
</evidence>
<protein>
    <submittedName>
        <fullName evidence="2">(northern house mosquito) hypothetical protein</fullName>
    </submittedName>
</protein>
<accession>A0A8D8KFP6</accession>
<keyword evidence="1" id="KW-0472">Membrane</keyword>
<reference evidence="2" key="1">
    <citation type="submission" date="2021-05" db="EMBL/GenBank/DDBJ databases">
        <authorList>
            <person name="Alioto T."/>
            <person name="Alioto T."/>
            <person name="Gomez Garrido J."/>
        </authorList>
    </citation>
    <scope>NUCLEOTIDE SEQUENCE</scope>
</reference>
<feature type="transmembrane region" description="Helical" evidence="1">
    <location>
        <begin position="38"/>
        <end position="59"/>
    </location>
</feature>
<dbReference type="AlphaFoldDB" id="A0A8D8KFP6"/>
<keyword evidence="1" id="KW-1133">Transmembrane helix</keyword>
<sequence>MIIFCSPEIGFSLVLGLLRRRRCLPLAVIALVRRGVRLLWLLLVVLVVLAVGRHLAVLVHKVRGLGHVAVVVAERGEGALDHRAVLVEAVVQVAATGAGDGGLDALEVTLAVGRDRREVRERQLREAKVYSSQLGGSPRAVEDWRQVVDVGQRRFVAIFVDFVERLRDVEAKFCTDNGGQTGDTKNCTQILHDFRAEDLRIIPDCFFL</sequence>
<organism evidence="2">
    <name type="scientific">Culex pipiens</name>
    <name type="common">House mosquito</name>
    <dbReference type="NCBI Taxonomy" id="7175"/>
    <lineage>
        <taxon>Eukaryota</taxon>
        <taxon>Metazoa</taxon>
        <taxon>Ecdysozoa</taxon>
        <taxon>Arthropoda</taxon>
        <taxon>Hexapoda</taxon>
        <taxon>Insecta</taxon>
        <taxon>Pterygota</taxon>
        <taxon>Neoptera</taxon>
        <taxon>Endopterygota</taxon>
        <taxon>Diptera</taxon>
        <taxon>Nematocera</taxon>
        <taxon>Culicoidea</taxon>
        <taxon>Culicidae</taxon>
        <taxon>Culicinae</taxon>
        <taxon>Culicini</taxon>
        <taxon>Culex</taxon>
        <taxon>Culex</taxon>
    </lineage>
</organism>
<keyword evidence="1" id="KW-0812">Transmembrane</keyword>
<name>A0A8D8KFP6_CULPI</name>
<dbReference type="EMBL" id="HBUE01324705">
    <property type="protein sequence ID" value="CAG6590209.1"/>
    <property type="molecule type" value="Transcribed_RNA"/>
</dbReference>
<dbReference type="EMBL" id="HBUE01218140">
    <property type="protein sequence ID" value="CAG6538197.1"/>
    <property type="molecule type" value="Transcribed_RNA"/>
</dbReference>
<proteinExistence type="predicted"/>
<evidence type="ECO:0000256" key="1">
    <source>
        <dbReference type="SAM" id="Phobius"/>
    </source>
</evidence>